<comment type="caution">
    <text evidence="1">The sequence shown here is derived from an EMBL/GenBank/DDBJ whole genome shotgun (WGS) entry which is preliminary data.</text>
</comment>
<reference evidence="1 2" key="1">
    <citation type="journal article" date="2012" name="J. Bacteriol.">
        <title>Genome Sequence of Pectin-Degrading Alishewanella aestuarii Strain B11T, Isolated from Tidal Flat Sediment.</title>
        <authorList>
            <person name="Jung J."/>
            <person name="Choi S."/>
            <person name="Chun J."/>
            <person name="Park W."/>
        </authorList>
    </citation>
    <scope>NUCLEOTIDE SEQUENCE [LARGE SCALE GENOMIC DNA]</scope>
    <source>
        <strain evidence="1 2">B11</strain>
    </source>
</reference>
<evidence type="ECO:0008006" key="3">
    <source>
        <dbReference type="Google" id="ProtNLM"/>
    </source>
</evidence>
<gene>
    <name evidence="1" type="ORF">AEST_22200</name>
</gene>
<evidence type="ECO:0000313" key="1">
    <source>
        <dbReference type="EMBL" id="EJI85118.1"/>
    </source>
</evidence>
<evidence type="ECO:0000313" key="2">
    <source>
        <dbReference type="Proteomes" id="UP000012043"/>
    </source>
</evidence>
<dbReference type="PATRIC" id="fig|1197174.4.peg.2176"/>
<proteinExistence type="predicted"/>
<name>J1Q218_9ALTE</name>
<dbReference type="RefSeq" id="WP_008609077.1">
    <property type="nucleotide sequence ID" value="NZ_ALAB01000027.1"/>
</dbReference>
<keyword evidence="2" id="KW-1185">Reference proteome</keyword>
<accession>J1Q218</accession>
<dbReference type="Proteomes" id="UP000012043">
    <property type="component" value="Unassembled WGS sequence"/>
</dbReference>
<dbReference type="Pfam" id="PF13148">
    <property type="entry name" value="DUF3987"/>
    <property type="match status" value="1"/>
</dbReference>
<sequence length="680" mass="76644">MESLKNISNTNSDLLAGVSDIDLTPDLSALSFVMGYTGSGVNLLIRKDNDEYSSSELKNLINSGNSDFHRLGCKIACDESKADPFFFVRYIDDGEHDEHEFGAFIKDHPEAQLHIKTRTAFEAVYLIDGSRKELEDLKQYLGEKKSIKIYRWFTVKKGAYSVGALSKPMSLYRFYSLMGGKKWIAPKPFREKESPIRMLNQDMMPELLYNYVMSQASLDGTTADYAFAVNTSLIGTSISKFLRVDTGFDDNKFISPNLWTCLVGVAGSGKTPATTSALNTFKRFIVPADKAESNYNLKIDNAIAHATERDIKKEVQTAFDEGKVIDPAKIIKTIGKKVKVLNVEEESVASAEMLLLTDFTPAGFNQLLTGKNVPLVVYADEFRQLLNSLNNNLDMRSLLMQSESGNAILSRKIATAQLKTVKDATVTVITSIQPDAYRPHITEAKNGEQGGNDGLLNRFQLTVVNVTPTTEEFQSQKRLYKKKMLSFLNAIDEFISNALTFDGYKVVKLSKEANVKFNRFKQKLNEVQKKDNLNELMQSHLYKNTGTVLKIALVYELVLNYDDDEKAIKDFSKISSKAMVYAIKTMRYLYSHSKSIFDNAESDVHGGAVDLLNRLTNLDPNIAYTASEISQRDWKGFKRDTSKVEQTLKYIENFGYVKSEKLPKKTVWHIHPLLKVVLKF</sequence>
<dbReference type="AlphaFoldDB" id="J1Q218"/>
<organism evidence="1 2">
    <name type="scientific">Alishewanella aestuarii B11</name>
    <dbReference type="NCBI Taxonomy" id="1197174"/>
    <lineage>
        <taxon>Bacteria</taxon>
        <taxon>Pseudomonadati</taxon>
        <taxon>Pseudomonadota</taxon>
        <taxon>Gammaproteobacteria</taxon>
        <taxon>Alteromonadales</taxon>
        <taxon>Alteromonadaceae</taxon>
        <taxon>Alishewanella</taxon>
    </lineage>
</organism>
<dbReference type="InterPro" id="IPR025048">
    <property type="entry name" value="DUF3987"/>
</dbReference>
<protein>
    <recommendedName>
        <fullName evidence="3">DUF3987 domain-containing protein</fullName>
    </recommendedName>
</protein>
<dbReference type="EMBL" id="ALAB01000027">
    <property type="protein sequence ID" value="EJI85118.1"/>
    <property type="molecule type" value="Genomic_DNA"/>
</dbReference>